<reference evidence="2" key="1">
    <citation type="submission" date="2013-06" db="EMBL/GenBank/DDBJ databases">
        <authorList>
            <person name="Zhao Q."/>
        </authorList>
    </citation>
    <scope>NUCLEOTIDE SEQUENCE</scope>
    <source>
        <strain evidence="2">cv. W1943</strain>
    </source>
</reference>
<evidence type="ECO:0000313" key="1">
    <source>
        <dbReference type="EnsemblPlants" id="ORUFI11G23420.1"/>
    </source>
</evidence>
<sequence>MKPYNLREYVPEYLLWRLVGANRDPCLVPAGELISSLLEQTRVVLGQDTPPKMLLLIGFTVTGKESLLAMIAGHARLRLLLGSRAMERIPLLPLANLHYPDLDVLDLDSQPRAGNVLTNRGRRRTEPQRPPGERWLVVPRHRKYWSTQYWEWLARSLTWFIHAWSWWSMRPLRAWLRRKPFMLSISSRMNCTSRLSPPSSCTWSERTSVSRLTSDFTAEWVELRPKPSISGISLTQLAHQTHTTATTGQLSRNDELNLNRCKCNWRGGKAGGLELKKKRATQLSIWAIAVHFTGP</sequence>
<evidence type="ECO:0000313" key="2">
    <source>
        <dbReference type="Proteomes" id="UP000008022"/>
    </source>
</evidence>
<protein>
    <submittedName>
        <fullName evidence="1">Uncharacterized protein</fullName>
    </submittedName>
</protein>
<dbReference type="Proteomes" id="UP000008022">
    <property type="component" value="Unassembled WGS sequence"/>
</dbReference>
<dbReference type="EnsemblPlants" id="ORUFI11G23420.1">
    <property type="protein sequence ID" value="ORUFI11G23420.1"/>
    <property type="gene ID" value="ORUFI11G23420"/>
</dbReference>
<dbReference type="Gramene" id="ORUFI11G23420.1">
    <property type="protein sequence ID" value="ORUFI11G23420.1"/>
    <property type="gene ID" value="ORUFI11G23420"/>
</dbReference>
<organism evidence="1 2">
    <name type="scientific">Oryza rufipogon</name>
    <name type="common">Brownbeard rice</name>
    <name type="synonym">Asian wild rice</name>
    <dbReference type="NCBI Taxonomy" id="4529"/>
    <lineage>
        <taxon>Eukaryota</taxon>
        <taxon>Viridiplantae</taxon>
        <taxon>Streptophyta</taxon>
        <taxon>Embryophyta</taxon>
        <taxon>Tracheophyta</taxon>
        <taxon>Spermatophyta</taxon>
        <taxon>Magnoliopsida</taxon>
        <taxon>Liliopsida</taxon>
        <taxon>Poales</taxon>
        <taxon>Poaceae</taxon>
        <taxon>BOP clade</taxon>
        <taxon>Oryzoideae</taxon>
        <taxon>Oryzeae</taxon>
        <taxon>Oryzinae</taxon>
        <taxon>Oryza</taxon>
    </lineage>
</organism>
<name>A0A0E0RBM4_ORYRU</name>
<keyword evidence="2" id="KW-1185">Reference proteome</keyword>
<accession>A0A0E0RBM4</accession>
<proteinExistence type="predicted"/>
<dbReference type="AlphaFoldDB" id="A0A0E0RBM4"/>
<reference evidence="1" key="2">
    <citation type="submission" date="2015-06" db="UniProtKB">
        <authorList>
            <consortium name="EnsemblPlants"/>
        </authorList>
    </citation>
    <scope>IDENTIFICATION</scope>
</reference>